<gene>
    <name evidence="1" type="ORF">FLB_23200</name>
</gene>
<accession>A0A199XQK3</accession>
<organism evidence="1 2">
    <name type="scientific">Flavobacterium succinicans</name>
    <dbReference type="NCBI Taxonomy" id="29536"/>
    <lineage>
        <taxon>Bacteria</taxon>
        <taxon>Pseudomonadati</taxon>
        <taxon>Bacteroidota</taxon>
        <taxon>Flavobacteriia</taxon>
        <taxon>Flavobacteriales</taxon>
        <taxon>Flavobacteriaceae</taxon>
        <taxon>Flavobacterium</taxon>
    </lineage>
</organism>
<dbReference type="Proteomes" id="UP000093807">
    <property type="component" value="Unassembled WGS sequence"/>
</dbReference>
<name>A0A199XQK3_9FLAO</name>
<evidence type="ECO:0000313" key="1">
    <source>
        <dbReference type="EMBL" id="OAZ03531.1"/>
    </source>
</evidence>
<protein>
    <submittedName>
        <fullName evidence="1">Uncharacterized protein</fullName>
    </submittedName>
</protein>
<reference evidence="1 2" key="1">
    <citation type="submission" date="2016-06" db="EMBL/GenBank/DDBJ databases">
        <title>Draft genome sequence of Flavobacterium succinicans strain DD5b.</title>
        <authorList>
            <person name="Poehlein A."/>
            <person name="Daniel R."/>
            <person name="Simeonova D.D."/>
        </authorList>
    </citation>
    <scope>NUCLEOTIDE SEQUENCE [LARGE SCALE GENOMIC DNA]</scope>
    <source>
        <strain evidence="1 2">DD5b</strain>
    </source>
</reference>
<comment type="caution">
    <text evidence="1">The sequence shown here is derived from an EMBL/GenBank/DDBJ whole genome shotgun (WGS) entry which is preliminary data.</text>
</comment>
<proteinExistence type="predicted"/>
<sequence length="69" mass="7062">MLSIIVPSVVVVFKELKNSIAIEELDGVKVKVPIAGVLLDVVKIVSDGTAPPIIFTLTAPGLGAPPLSA</sequence>
<dbReference type="AlphaFoldDB" id="A0A199XQK3"/>
<dbReference type="EMBL" id="JMTM01000060">
    <property type="protein sequence ID" value="OAZ03531.1"/>
    <property type="molecule type" value="Genomic_DNA"/>
</dbReference>
<evidence type="ECO:0000313" key="2">
    <source>
        <dbReference type="Proteomes" id="UP000093807"/>
    </source>
</evidence>
<keyword evidence="2" id="KW-1185">Reference proteome</keyword>